<name>A0AAD9D7A6_9STRA</name>
<feature type="region of interest" description="Disordered" evidence="1">
    <location>
        <begin position="1"/>
        <end position="34"/>
    </location>
</feature>
<dbReference type="InterPro" id="IPR053337">
    <property type="entry name" value="AT-2_adhesin"/>
</dbReference>
<evidence type="ECO:0000313" key="2">
    <source>
        <dbReference type="EMBL" id="KAK1735540.1"/>
    </source>
</evidence>
<comment type="caution">
    <text evidence="2">The sequence shown here is derived from an EMBL/GenBank/DDBJ whole genome shotgun (WGS) entry which is preliminary data.</text>
</comment>
<feature type="compositionally biased region" description="Low complexity" evidence="1">
    <location>
        <begin position="1167"/>
        <end position="1310"/>
    </location>
</feature>
<feature type="compositionally biased region" description="Polar residues" evidence="1">
    <location>
        <begin position="113"/>
        <end position="123"/>
    </location>
</feature>
<feature type="compositionally biased region" description="Polar residues" evidence="1">
    <location>
        <begin position="130"/>
        <end position="149"/>
    </location>
</feature>
<gene>
    <name evidence="2" type="ORF">QTG54_013703</name>
</gene>
<sequence length="1396" mass="150260">MVAVPPPLQPVPGADAAPTQPTRKRTKRGDSRDVPGAVVHALAHNIMVSSKCDGIFRVNQEKNTIFYDNTQKSVLPNWGKSTSSFTYADSLNVRGNLGSNNDNTSVIPAGTGVSVNTTGQNNIMEERTSGENTNTLSNSRDTSNASSMGPPSRRRSSSCRQQLPPHDLVNNPITVEHVSGTKHKVVAMKPNPGGRKWAISPTDLPPDISWYQIGLLGEKMTRLEALLLMWPPKPKHLKWDYRVNFGILGIIFTDSCYLYQQTVADPDECPTDFLPAFTAARNRAFDMNLTSTSAQRPSPCYNPLLSIISATSSLRMYMKSIALFVAIYGRTALAALPLPPSCQDGDSGTSCDTCTPRNSEFEPPGVGQVWYSHCCTESETNTADPPVTESKKYCFSYYLTGYPNNQFSATKPVCSETGGGSLAWTLKGQCKTTGGTDPYTEKTAIATGCPGQHDSSNAYDTGDTVEDNQVVYTCSGAAAFCNLYEPNLKGVGVTYWTPTNSCTGTGTPTVSPEFTTPEDGCPEEFDSGTTYEPYDKVTVTRADDSKVVYACQAFPASQWCNVATYSPLNTDKQCNGEVCWPLAWTRIGGCIGSYSPTGTPTFDPANVEGCPEVYDDGSKYYEGDRVSVTAAGEDYGKIFECKAWPASDYCGTDAYAPLNTDKLCNGKVCWPIAWTYIKGCTGTITPTATPTFDPANVEGCPEEYDDGTDYEEGDKVSVTAAGEDYGKIYQCKAWPESDYCGNEAYSPLNTEKLCNDEVCWPIAWTYIKGCTGTITPTATPTFDPASVGGCPDEFEEGTDYEEGDKMSIVAAGEDYGKIYKCKGWPYTGHCKSEAFSPLNTAKACSGEVCWPVAWTYEGGCTGTITPTAAPQFNTLSQWVKQGCPPEYVPNNSAYKPEAYVSVPKNEDNTYGVVWQCKNAMTAPWCQQEGYAPGSQNGDQAWEKVGFCAGTISPTDAPTTLAMNTDDNKKVCQFKYKLETTDGGEYVILQAESWEKGGGTIATGGKALELYKPGHLVRNGRVARKCNNYPYSFYCDAWSPFVNNDSSVYNPSLSRQGWAEATCEDVESTDQAGEDLSGKNDEFDSNLGPVFASNGDLLVKTDGTCVNLAINPQDFFKSSPAVKGCQRCRTGNGFGSSANPTLCTPCQGGATSKIVNGRSQCVVDGNTPSQSAEPSSQPSLSPSPSGQPSSWPSASPSASGEPSSQPSLAPSQSAEPSSQPSLSPSSSGQPSFWPSASPSASGEPSSQPSLAPSQSAEPSSQPSLSPSSSGQPSFWPSASPSASGEPSSQPSLAPSQSAEPSSQPSLSPSSSGQPSFWHAAWTCPEDVLLPIEPWDDYFWMELPSCVQDAAAVFGYDEQSWDDGPDRCPDFCYWLWEYLTDEEQWAAFVFGFNEERWN</sequence>
<evidence type="ECO:0000313" key="3">
    <source>
        <dbReference type="Proteomes" id="UP001224775"/>
    </source>
</evidence>
<dbReference type="PANTHER" id="PTHR37001">
    <property type="entry name" value="PHOSPHORYN, PUTATIVE-RELATED-RELATED"/>
    <property type="match status" value="1"/>
</dbReference>
<keyword evidence="3" id="KW-1185">Reference proteome</keyword>
<proteinExistence type="predicted"/>
<dbReference type="EMBL" id="JATAAI010000033">
    <property type="protein sequence ID" value="KAK1735540.1"/>
    <property type="molecule type" value="Genomic_DNA"/>
</dbReference>
<feature type="compositionally biased region" description="Pro residues" evidence="1">
    <location>
        <begin position="1"/>
        <end position="10"/>
    </location>
</feature>
<feature type="region of interest" description="Disordered" evidence="1">
    <location>
        <begin position="1159"/>
        <end position="1310"/>
    </location>
</feature>
<evidence type="ECO:0000256" key="1">
    <source>
        <dbReference type="SAM" id="MobiDB-lite"/>
    </source>
</evidence>
<dbReference type="PANTHER" id="PTHR37001:SF5">
    <property type="entry name" value="RIIA DOMAIN-CONTAINING PROTEIN"/>
    <property type="match status" value="1"/>
</dbReference>
<feature type="region of interest" description="Disordered" evidence="1">
    <location>
        <begin position="98"/>
        <end position="169"/>
    </location>
</feature>
<dbReference type="Proteomes" id="UP001224775">
    <property type="component" value="Unassembled WGS sequence"/>
</dbReference>
<reference evidence="2" key="1">
    <citation type="submission" date="2023-06" db="EMBL/GenBank/DDBJ databases">
        <title>Survivors Of The Sea: Transcriptome response of Skeletonema marinoi to long-term dormancy.</title>
        <authorList>
            <person name="Pinder M.I.M."/>
            <person name="Kourtchenko O."/>
            <person name="Robertson E.K."/>
            <person name="Larsson T."/>
            <person name="Maumus F."/>
            <person name="Osuna-Cruz C.M."/>
            <person name="Vancaester E."/>
            <person name="Stenow R."/>
            <person name="Vandepoele K."/>
            <person name="Ploug H."/>
            <person name="Bruchert V."/>
            <person name="Godhe A."/>
            <person name="Topel M."/>
        </authorList>
    </citation>
    <scope>NUCLEOTIDE SEQUENCE</scope>
    <source>
        <strain evidence="2">R05AC</strain>
    </source>
</reference>
<accession>A0AAD9D7A6</accession>
<organism evidence="2 3">
    <name type="scientific">Skeletonema marinoi</name>
    <dbReference type="NCBI Taxonomy" id="267567"/>
    <lineage>
        <taxon>Eukaryota</taxon>
        <taxon>Sar</taxon>
        <taxon>Stramenopiles</taxon>
        <taxon>Ochrophyta</taxon>
        <taxon>Bacillariophyta</taxon>
        <taxon>Coscinodiscophyceae</taxon>
        <taxon>Thalassiosirophycidae</taxon>
        <taxon>Thalassiosirales</taxon>
        <taxon>Skeletonemataceae</taxon>
        <taxon>Skeletonema</taxon>
        <taxon>Skeletonema marinoi-dohrnii complex</taxon>
    </lineage>
</organism>
<protein>
    <submittedName>
        <fullName evidence="2">Uncharacterized protein</fullName>
    </submittedName>
</protein>